<dbReference type="GO" id="GO:0005829">
    <property type="term" value="C:cytosol"/>
    <property type="evidence" value="ECO:0007669"/>
    <property type="project" value="TreeGrafter"/>
</dbReference>
<dbReference type="Proteomes" id="UP000503264">
    <property type="component" value="Chromosome"/>
</dbReference>
<dbReference type="InterPro" id="IPR051199">
    <property type="entry name" value="LPS_LOS_Heptosyltrfase"/>
</dbReference>
<organism evidence="6 7">
    <name type="scientific">Campylobacter mucosalis CCUG 21559</name>
    <dbReference type="NCBI Taxonomy" id="1032067"/>
    <lineage>
        <taxon>Bacteria</taxon>
        <taxon>Pseudomonadati</taxon>
        <taxon>Campylobacterota</taxon>
        <taxon>Epsilonproteobacteria</taxon>
        <taxon>Campylobacterales</taxon>
        <taxon>Campylobacteraceae</taxon>
        <taxon>Campylobacter</taxon>
    </lineage>
</organism>
<dbReference type="PANTHER" id="PTHR30160">
    <property type="entry name" value="TETRAACYLDISACCHARIDE 4'-KINASE-RELATED"/>
    <property type="match status" value="1"/>
</dbReference>
<dbReference type="Gene3D" id="3.40.50.2000">
    <property type="entry name" value="Glycogen Phosphorylase B"/>
    <property type="match status" value="2"/>
</dbReference>
<name>A0A6G5QEZ1_9BACT</name>
<dbReference type="SUPFAM" id="SSF53756">
    <property type="entry name" value="UDP-Glycosyltransferase/glycogen phosphorylase"/>
    <property type="match status" value="1"/>
</dbReference>
<dbReference type="GO" id="GO:0009244">
    <property type="term" value="P:lipopolysaccharide core region biosynthetic process"/>
    <property type="evidence" value="ECO:0007669"/>
    <property type="project" value="TreeGrafter"/>
</dbReference>
<dbReference type="NCBIfam" id="TIGR02195">
    <property type="entry name" value="heptsyl_trn_II"/>
    <property type="match status" value="1"/>
</dbReference>
<dbReference type="RefSeq" id="WP_171993332.1">
    <property type="nucleotide sequence ID" value="NZ_CP012542.1"/>
</dbReference>
<dbReference type="InterPro" id="IPR011910">
    <property type="entry name" value="RfaF"/>
</dbReference>
<gene>
    <name evidence="6" type="primary">waaF</name>
    <name evidence="6" type="ORF">CMUC_0251</name>
</gene>
<sequence length="307" mass="34778">MRIFIELPTWLGDCVMATPAIESIAQKHKNAKFVFFGSFVSTQLLKTHKNCEFVVVDESKKAKFRLFYLYKMAKNLGKFDLAISFRSSLISSFLLKMLSKNSFKFKKMQEQKHQVLKYLDFIKSALKIDEMCDNLKLNFTPKPLKNAIGLNPGATYGSAKRWYPEYFANVAMLLGEREIFIFGGQNESEICAKIAEILSQNGVKFTNLCGQTSIKELCEYIGGLGLFITNDSGPMHIAAAFKVPTIALFGPTKWAETSPWGNPNARILRLNLDCMPCMKRVCPIKTHECMKNLTPKMVLDEIKKCGF</sequence>
<evidence type="ECO:0000313" key="7">
    <source>
        <dbReference type="Proteomes" id="UP000503264"/>
    </source>
</evidence>
<protein>
    <recommendedName>
        <fullName evidence="4">lipopolysaccharide heptosyltransferase II</fullName>
        <ecNumber evidence="4">2.4.99.24</ecNumber>
    </recommendedName>
</protein>
<evidence type="ECO:0000313" key="6">
    <source>
        <dbReference type="EMBL" id="QCD44066.1"/>
    </source>
</evidence>
<dbReference type="EC" id="2.4.99.24" evidence="4"/>
<dbReference type="Pfam" id="PF01075">
    <property type="entry name" value="Glyco_transf_9"/>
    <property type="match status" value="1"/>
</dbReference>
<comment type="catalytic activity">
    <reaction evidence="5">
        <text>an L-alpha-D-Hep-(1-&gt;5)-[alpha-Kdo-(2-&gt;4)]-alpha-Kdo-(2-&gt;6)-lipid A + ADP-L-glycero-beta-D-manno-heptose = an L-alpha-D-Hep-(1-&gt;3)-L-alpha-D-Hep-(1-&gt;5)-[alpha-Kdo-(2-&gt;4)]-alpha-Kdo-(2-&gt;6)-lipid A + ADP + H(+)</text>
        <dbReference type="Rhea" id="RHEA:74071"/>
        <dbReference type="ChEBI" id="CHEBI:15378"/>
        <dbReference type="ChEBI" id="CHEBI:61506"/>
        <dbReference type="ChEBI" id="CHEBI:193068"/>
        <dbReference type="ChEBI" id="CHEBI:193069"/>
        <dbReference type="ChEBI" id="CHEBI:456216"/>
        <dbReference type="EC" id="2.4.99.24"/>
    </reaction>
</comment>
<dbReference type="CDD" id="cd03789">
    <property type="entry name" value="GT9_LPS_heptosyltransferase"/>
    <property type="match status" value="1"/>
</dbReference>
<dbReference type="EMBL" id="CP012542">
    <property type="protein sequence ID" value="QCD44066.1"/>
    <property type="molecule type" value="Genomic_DNA"/>
</dbReference>
<dbReference type="AlphaFoldDB" id="A0A6G5QEZ1"/>
<evidence type="ECO:0000256" key="1">
    <source>
        <dbReference type="ARBA" id="ARBA00022676"/>
    </source>
</evidence>
<proteinExistence type="inferred from homology"/>
<dbReference type="PANTHER" id="PTHR30160:SF7">
    <property type="entry name" value="ADP-HEPTOSE--LPS HEPTOSYLTRANSFERASE 2"/>
    <property type="match status" value="1"/>
</dbReference>
<comment type="similarity">
    <text evidence="3">Belongs to the glycosyltransferase 9 family.</text>
</comment>
<evidence type="ECO:0000256" key="3">
    <source>
        <dbReference type="ARBA" id="ARBA00043995"/>
    </source>
</evidence>
<evidence type="ECO:0000256" key="2">
    <source>
        <dbReference type="ARBA" id="ARBA00022679"/>
    </source>
</evidence>
<evidence type="ECO:0000256" key="4">
    <source>
        <dbReference type="ARBA" id="ARBA00044042"/>
    </source>
</evidence>
<keyword evidence="7" id="KW-1185">Reference proteome</keyword>
<evidence type="ECO:0000256" key="5">
    <source>
        <dbReference type="ARBA" id="ARBA00047503"/>
    </source>
</evidence>
<keyword evidence="2 6" id="KW-0808">Transferase</keyword>
<dbReference type="InterPro" id="IPR002201">
    <property type="entry name" value="Glyco_trans_9"/>
</dbReference>
<dbReference type="GO" id="GO:0008713">
    <property type="term" value="F:ADP-heptose-lipopolysaccharide heptosyltransferase activity"/>
    <property type="evidence" value="ECO:0007669"/>
    <property type="project" value="UniProtKB-EC"/>
</dbReference>
<accession>A0A6G5QEZ1</accession>
<reference evidence="6 7" key="1">
    <citation type="submission" date="2016-07" db="EMBL/GenBank/DDBJ databases">
        <title>Comparative genomics of the Campylobacter concisus group.</title>
        <authorList>
            <person name="Miller W.G."/>
            <person name="Yee E."/>
            <person name="Chapman M.H."/>
            <person name="Huynh S."/>
            <person name="Bono J.L."/>
            <person name="On S.L.W."/>
            <person name="StLeger J."/>
            <person name="Foster G."/>
            <person name="Parker C.T."/>
        </authorList>
    </citation>
    <scope>NUCLEOTIDE SEQUENCE [LARGE SCALE GENOMIC DNA]</scope>
    <source>
        <strain evidence="6 7">CCUG 21559</strain>
    </source>
</reference>
<keyword evidence="1 6" id="KW-0328">Glycosyltransferase</keyword>